<evidence type="ECO:0000259" key="3">
    <source>
        <dbReference type="SMART" id="SM01007"/>
    </source>
</evidence>
<feature type="domain" description="Class II aldolase/adducin N-terminal" evidence="3">
    <location>
        <begin position="8"/>
        <end position="185"/>
    </location>
</feature>
<organism evidence="4 5">
    <name type="scientific">Collinsella acetigenes</name>
    <dbReference type="NCBI Taxonomy" id="2713419"/>
    <lineage>
        <taxon>Bacteria</taxon>
        <taxon>Bacillati</taxon>
        <taxon>Actinomycetota</taxon>
        <taxon>Coriobacteriia</taxon>
        <taxon>Coriobacteriales</taxon>
        <taxon>Coriobacteriaceae</taxon>
        <taxon>Collinsella</taxon>
    </lineage>
</organism>
<accession>A0A7X9YHR5</accession>
<proteinExistence type="predicted"/>
<dbReference type="EMBL" id="JABBCP010000001">
    <property type="protein sequence ID" value="NMF55084.1"/>
    <property type="molecule type" value="Genomic_DNA"/>
</dbReference>
<evidence type="ECO:0000313" key="5">
    <source>
        <dbReference type="Proteomes" id="UP000546970"/>
    </source>
</evidence>
<sequence>MNEVQARQAIVDAGTVLYKQGYVVSNDGNISVRISPDTIVVTPTGVSKGDMNPDMMVVMNLDGNVISKGLRGPSSEVKMHLRVYRENPDVTAVVHAHPIYATSFAIAGVPLDKPILSEAMLQVGVVPVAHYAKPGTTDVPDSIAPFVKDYAAVMLSNHGVLTWGSDLEQALARMEVVENYAKVTLVVNQIGSERGLSQDQVDGLAGIRQNMGLSPIVMPKGNAEVINGTDVIPQGN</sequence>
<dbReference type="InterPro" id="IPR050197">
    <property type="entry name" value="Aldolase_class_II_sugar_metab"/>
</dbReference>
<name>A0A7X9YHR5_9ACTN</name>
<keyword evidence="5" id="KW-1185">Reference proteome</keyword>
<dbReference type="SMART" id="SM01007">
    <property type="entry name" value="Aldolase_II"/>
    <property type="match status" value="1"/>
</dbReference>
<dbReference type="SUPFAM" id="SSF53639">
    <property type="entry name" value="AraD/HMP-PK domain-like"/>
    <property type="match status" value="1"/>
</dbReference>
<dbReference type="GO" id="GO:0046872">
    <property type="term" value="F:metal ion binding"/>
    <property type="evidence" value="ECO:0007669"/>
    <property type="project" value="UniProtKB-KW"/>
</dbReference>
<dbReference type="PANTHER" id="PTHR22789">
    <property type="entry name" value="FUCULOSE PHOSPHATE ALDOLASE"/>
    <property type="match status" value="1"/>
</dbReference>
<dbReference type="PANTHER" id="PTHR22789:SF0">
    <property type="entry name" value="3-OXO-TETRONATE 4-PHOSPHATE DECARBOXYLASE-RELATED"/>
    <property type="match status" value="1"/>
</dbReference>
<dbReference type="GO" id="GO:0019323">
    <property type="term" value="P:pentose catabolic process"/>
    <property type="evidence" value="ECO:0007669"/>
    <property type="project" value="TreeGrafter"/>
</dbReference>
<evidence type="ECO:0000256" key="2">
    <source>
        <dbReference type="ARBA" id="ARBA00023239"/>
    </source>
</evidence>
<reference evidence="4 5" key="1">
    <citation type="submission" date="2020-04" db="EMBL/GenBank/DDBJ databases">
        <title>Collinsella sp. KGMB02528 nov., an anaerobic actinobacterium isolated from human feces.</title>
        <authorList>
            <person name="Han K.-I."/>
            <person name="Eom M.K."/>
            <person name="Kim J.-S."/>
            <person name="Lee K.C."/>
            <person name="Suh M.K."/>
            <person name="Park S.-H."/>
            <person name="Lee J.H."/>
            <person name="Kang S.W."/>
            <person name="Park J.-E."/>
            <person name="Oh B.S."/>
            <person name="Yu S.Y."/>
            <person name="Choi S.-H."/>
            <person name="Lee D.H."/>
            <person name="Yoon H."/>
            <person name="Kim B.-Y."/>
            <person name="Lee J.H."/>
            <person name="Lee J.-S."/>
        </authorList>
    </citation>
    <scope>NUCLEOTIDE SEQUENCE [LARGE SCALE GENOMIC DNA]</scope>
    <source>
        <strain evidence="4 5">KGMB02528</strain>
    </source>
</reference>
<dbReference type="Pfam" id="PF00596">
    <property type="entry name" value="Aldolase_II"/>
    <property type="match status" value="1"/>
</dbReference>
<dbReference type="InterPro" id="IPR001303">
    <property type="entry name" value="Aldolase_II/adducin_N"/>
</dbReference>
<gene>
    <name evidence="4" type="ORF">HF320_01875</name>
</gene>
<protein>
    <submittedName>
        <fullName evidence="4">Class II aldolase/adducin family protein</fullName>
    </submittedName>
</protein>
<dbReference type="GO" id="GO:0005829">
    <property type="term" value="C:cytosol"/>
    <property type="evidence" value="ECO:0007669"/>
    <property type="project" value="TreeGrafter"/>
</dbReference>
<evidence type="ECO:0000313" key="4">
    <source>
        <dbReference type="EMBL" id="NMF55084.1"/>
    </source>
</evidence>
<dbReference type="Gene3D" id="3.40.225.10">
    <property type="entry name" value="Class II aldolase/adducin N-terminal domain"/>
    <property type="match status" value="1"/>
</dbReference>
<evidence type="ECO:0000256" key="1">
    <source>
        <dbReference type="ARBA" id="ARBA00022723"/>
    </source>
</evidence>
<dbReference type="Proteomes" id="UP000546970">
    <property type="component" value="Unassembled WGS sequence"/>
</dbReference>
<dbReference type="InterPro" id="IPR036409">
    <property type="entry name" value="Aldolase_II/adducin_N_sf"/>
</dbReference>
<dbReference type="GO" id="GO:0016832">
    <property type="term" value="F:aldehyde-lyase activity"/>
    <property type="evidence" value="ECO:0007669"/>
    <property type="project" value="TreeGrafter"/>
</dbReference>
<dbReference type="AlphaFoldDB" id="A0A7X9YHR5"/>
<keyword evidence="1" id="KW-0479">Metal-binding</keyword>
<keyword evidence="2" id="KW-0456">Lyase</keyword>
<comment type="caution">
    <text evidence="4">The sequence shown here is derived from an EMBL/GenBank/DDBJ whole genome shotgun (WGS) entry which is preliminary data.</text>
</comment>